<evidence type="ECO:0000313" key="1">
    <source>
        <dbReference type="EMBL" id="MFA0813995.1"/>
    </source>
</evidence>
<sequence>MNSQQWQCHVRAYEKSSQSKRAYTRKHNLNYSQFLLSAALAGCLEVKAKEERGYDRHEWLPKWSDTNGDCQSTRHELLVQFSLTPVTLFITKDKELTGCRIFM</sequence>
<dbReference type="NCBIfam" id="NF047593">
    <property type="entry name" value="IS66_ISAeme5_TnpA"/>
    <property type="match status" value="1"/>
</dbReference>
<accession>A0ABV4P6L5</accession>
<gene>
    <name evidence="1" type="ORF">ACCI49_24310</name>
</gene>
<keyword evidence="2" id="KW-1185">Reference proteome</keyword>
<reference evidence="1 2" key="1">
    <citation type="submission" date="2024-08" db="EMBL/GenBank/DDBJ databases">
        <authorList>
            <person name="Ishaq N."/>
        </authorList>
    </citation>
    <scope>NUCLEOTIDE SEQUENCE [LARGE SCALE GENOMIC DNA]</scope>
    <source>
        <strain evidence="1 2">DSM 18651</strain>
    </source>
</reference>
<proteinExistence type="predicted"/>
<dbReference type="Proteomes" id="UP001569428">
    <property type="component" value="Unassembled WGS sequence"/>
</dbReference>
<dbReference type="EMBL" id="JBGMEK010000191">
    <property type="protein sequence ID" value="MFA0813995.1"/>
    <property type="molecule type" value="Genomic_DNA"/>
</dbReference>
<dbReference type="RefSeq" id="WP_371841840.1">
    <property type="nucleotide sequence ID" value="NZ_JBGMEK010000191.1"/>
</dbReference>
<comment type="caution">
    <text evidence="1">The sequence shown here is derived from an EMBL/GenBank/DDBJ whole genome shotgun (WGS) entry which is preliminary data.</text>
</comment>
<name>A0ABV4P6L5_9GAMM</name>
<organism evidence="1 2">
    <name type="scientific">Microbulbifer epialgicus</name>
    <dbReference type="NCBI Taxonomy" id="393907"/>
    <lineage>
        <taxon>Bacteria</taxon>
        <taxon>Pseudomonadati</taxon>
        <taxon>Pseudomonadota</taxon>
        <taxon>Gammaproteobacteria</taxon>
        <taxon>Cellvibrionales</taxon>
        <taxon>Microbulbiferaceae</taxon>
        <taxon>Microbulbifer</taxon>
    </lineage>
</organism>
<protein>
    <submittedName>
        <fullName evidence="1">Uncharacterized protein</fullName>
    </submittedName>
</protein>
<evidence type="ECO:0000313" key="2">
    <source>
        <dbReference type="Proteomes" id="UP001569428"/>
    </source>
</evidence>